<reference evidence="2 3" key="1">
    <citation type="submission" date="2019-10" db="EMBL/GenBank/DDBJ databases">
        <title>Three novel species isolated from a subtropical stream in China.</title>
        <authorList>
            <person name="Lu H."/>
        </authorList>
    </citation>
    <scope>NUCLEOTIDE SEQUENCE [LARGE SCALE GENOMIC DNA]</scope>
    <source>
        <strain evidence="2 3">FT13W</strain>
    </source>
</reference>
<dbReference type="RefSeq" id="WP_152281362.1">
    <property type="nucleotide sequence ID" value="NZ_WFLI01000003.1"/>
</dbReference>
<gene>
    <name evidence="2" type="ORF">GCN75_03460</name>
</gene>
<dbReference type="EMBL" id="WFLI01000003">
    <property type="protein sequence ID" value="KAB8066263.1"/>
    <property type="molecule type" value="Genomic_DNA"/>
</dbReference>
<feature type="region of interest" description="Disordered" evidence="1">
    <location>
        <begin position="104"/>
        <end position="155"/>
    </location>
</feature>
<feature type="compositionally biased region" description="Low complexity" evidence="1">
    <location>
        <begin position="135"/>
        <end position="145"/>
    </location>
</feature>
<sequence length="155" mass="16542">MENVPANIWYLPGPMFQYNEDVKALARQAGLKIIDANVAVGRANAAEDVPEVTIKAEYIDQGVGERVPTAAELMTARADLLAAHDDLQERERVLAAEKDRVAKQAHENELAATRNAAQAAANEAEAQRLSDEAAKQAAVTQAVAVESKPAKAKAA</sequence>
<evidence type="ECO:0000313" key="3">
    <source>
        <dbReference type="Proteomes" id="UP000468717"/>
    </source>
</evidence>
<dbReference type="Proteomes" id="UP000468717">
    <property type="component" value="Unassembled WGS sequence"/>
</dbReference>
<feature type="compositionally biased region" description="Low complexity" evidence="1">
    <location>
        <begin position="111"/>
        <end position="124"/>
    </location>
</feature>
<evidence type="ECO:0000313" key="2">
    <source>
        <dbReference type="EMBL" id="KAB8066263.1"/>
    </source>
</evidence>
<accession>A0A6I1I5L1</accession>
<evidence type="ECO:0000256" key="1">
    <source>
        <dbReference type="SAM" id="MobiDB-lite"/>
    </source>
</evidence>
<feature type="compositionally biased region" description="Basic and acidic residues" evidence="1">
    <location>
        <begin position="125"/>
        <end position="134"/>
    </location>
</feature>
<organism evidence="2 3">
    <name type="scientific">Janthinobacterium violaceinigrum</name>
    <dbReference type="NCBI Taxonomy" id="2654252"/>
    <lineage>
        <taxon>Bacteria</taxon>
        <taxon>Pseudomonadati</taxon>
        <taxon>Pseudomonadota</taxon>
        <taxon>Betaproteobacteria</taxon>
        <taxon>Burkholderiales</taxon>
        <taxon>Oxalobacteraceae</taxon>
        <taxon>Janthinobacterium</taxon>
    </lineage>
</organism>
<comment type="caution">
    <text evidence="2">The sequence shown here is derived from an EMBL/GenBank/DDBJ whole genome shotgun (WGS) entry which is preliminary data.</text>
</comment>
<proteinExistence type="predicted"/>
<name>A0A6I1I5L1_9BURK</name>
<protein>
    <submittedName>
        <fullName evidence="2">Uncharacterized protein</fullName>
    </submittedName>
</protein>
<dbReference type="AlphaFoldDB" id="A0A6I1I5L1"/>
<keyword evidence="3" id="KW-1185">Reference proteome</keyword>